<keyword evidence="2" id="KW-0560">Oxidoreductase</keyword>
<dbReference type="SMART" id="SM00903">
    <property type="entry name" value="Flavin_Reduct"/>
    <property type="match status" value="1"/>
</dbReference>
<dbReference type="InterPro" id="IPR050268">
    <property type="entry name" value="NADH-dep_flavin_reductase"/>
</dbReference>
<name>A0A382YV18_9ZZZZ</name>
<dbReference type="SUPFAM" id="SSF50475">
    <property type="entry name" value="FMN-binding split barrel"/>
    <property type="match status" value="1"/>
</dbReference>
<dbReference type="Gene3D" id="2.30.110.10">
    <property type="entry name" value="Electron Transport, Fmn-binding Protein, Chain A"/>
    <property type="match status" value="1"/>
</dbReference>
<dbReference type="AlphaFoldDB" id="A0A382YV18"/>
<proteinExistence type="inferred from homology"/>
<comment type="similarity">
    <text evidence="1">Belongs to the non-flavoprotein flavin reductase family.</text>
</comment>
<dbReference type="Pfam" id="PF01613">
    <property type="entry name" value="Flavin_Reduct"/>
    <property type="match status" value="1"/>
</dbReference>
<evidence type="ECO:0000259" key="3">
    <source>
        <dbReference type="SMART" id="SM00903"/>
    </source>
</evidence>
<feature type="domain" description="Flavin reductase like" evidence="3">
    <location>
        <begin position="13"/>
        <end position="155"/>
    </location>
</feature>
<evidence type="ECO:0000256" key="1">
    <source>
        <dbReference type="ARBA" id="ARBA00008898"/>
    </source>
</evidence>
<dbReference type="InterPro" id="IPR012349">
    <property type="entry name" value="Split_barrel_FMN-bd"/>
</dbReference>
<accession>A0A382YV18</accession>
<reference evidence="4" key="1">
    <citation type="submission" date="2018-05" db="EMBL/GenBank/DDBJ databases">
        <authorList>
            <person name="Lanie J.A."/>
            <person name="Ng W.-L."/>
            <person name="Kazmierczak K.M."/>
            <person name="Andrzejewski T.M."/>
            <person name="Davidsen T.M."/>
            <person name="Wayne K.J."/>
            <person name="Tettelin H."/>
            <person name="Glass J.I."/>
            <person name="Rusch D."/>
            <person name="Podicherti R."/>
            <person name="Tsui H.-C.T."/>
            <person name="Winkler M.E."/>
        </authorList>
    </citation>
    <scope>NUCLEOTIDE SEQUENCE</scope>
</reference>
<gene>
    <name evidence="4" type="ORF">METZ01_LOCUS439539</name>
</gene>
<sequence length="156" mass="17770">MKKINKKLFKKALSKFSTGITVVGINVKGINIAKTVNSFTTLSISPPLVLFSLDIKASYLNKFKKSKFLSINILGKNQTDISNFFSKKNPKWKKVNFDFGEFKTPIIKNCLANLECKKTQLLMKGDHIIFICEVLNASFSDKIKPLIYFDSNYLFK</sequence>
<dbReference type="PANTHER" id="PTHR30466:SF11">
    <property type="entry name" value="FLAVIN-DEPENDENT MONOOXYGENASE, REDUCTASE SUBUNIT HSAB"/>
    <property type="match status" value="1"/>
</dbReference>
<evidence type="ECO:0000256" key="2">
    <source>
        <dbReference type="ARBA" id="ARBA00023002"/>
    </source>
</evidence>
<dbReference type="GO" id="GO:0042602">
    <property type="term" value="F:riboflavin reductase (NADPH) activity"/>
    <property type="evidence" value="ECO:0007669"/>
    <property type="project" value="TreeGrafter"/>
</dbReference>
<evidence type="ECO:0000313" key="4">
    <source>
        <dbReference type="EMBL" id="SVD86685.1"/>
    </source>
</evidence>
<dbReference type="GO" id="GO:0010181">
    <property type="term" value="F:FMN binding"/>
    <property type="evidence" value="ECO:0007669"/>
    <property type="project" value="InterPro"/>
</dbReference>
<protein>
    <recommendedName>
        <fullName evidence="3">Flavin reductase like domain-containing protein</fullName>
    </recommendedName>
</protein>
<organism evidence="4">
    <name type="scientific">marine metagenome</name>
    <dbReference type="NCBI Taxonomy" id="408172"/>
    <lineage>
        <taxon>unclassified sequences</taxon>
        <taxon>metagenomes</taxon>
        <taxon>ecological metagenomes</taxon>
    </lineage>
</organism>
<dbReference type="PANTHER" id="PTHR30466">
    <property type="entry name" value="FLAVIN REDUCTASE"/>
    <property type="match status" value="1"/>
</dbReference>
<dbReference type="EMBL" id="UINC01178496">
    <property type="protein sequence ID" value="SVD86685.1"/>
    <property type="molecule type" value="Genomic_DNA"/>
</dbReference>
<dbReference type="InterPro" id="IPR002563">
    <property type="entry name" value="Flavin_Rdtase-like_dom"/>
</dbReference>